<dbReference type="PIRSF" id="PIRSF006060">
    <property type="entry name" value="AA_transporter"/>
    <property type="match status" value="1"/>
</dbReference>
<evidence type="ECO:0000256" key="6">
    <source>
        <dbReference type="SAM" id="Phobius"/>
    </source>
</evidence>
<feature type="transmembrane region" description="Helical" evidence="6">
    <location>
        <begin position="456"/>
        <end position="474"/>
    </location>
</feature>
<dbReference type="PANTHER" id="PTHR45649">
    <property type="entry name" value="AMINO-ACID PERMEASE BAT1"/>
    <property type="match status" value="1"/>
</dbReference>
<dbReference type="Proteomes" id="UP000799324">
    <property type="component" value="Unassembled WGS sequence"/>
</dbReference>
<reference evidence="7" key="1">
    <citation type="journal article" date="2020" name="Stud. Mycol.">
        <title>101 Dothideomycetes genomes: a test case for predicting lifestyles and emergence of pathogens.</title>
        <authorList>
            <person name="Haridas S."/>
            <person name="Albert R."/>
            <person name="Binder M."/>
            <person name="Bloem J."/>
            <person name="Labutti K."/>
            <person name="Salamov A."/>
            <person name="Andreopoulos B."/>
            <person name="Baker S."/>
            <person name="Barry K."/>
            <person name="Bills G."/>
            <person name="Bluhm B."/>
            <person name="Cannon C."/>
            <person name="Castanera R."/>
            <person name="Culley D."/>
            <person name="Daum C."/>
            <person name="Ezra D."/>
            <person name="Gonzalez J."/>
            <person name="Henrissat B."/>
            <person name="Kuo A."/>
            <person name="Liang C."/>
            <person name="Lipzen A."/>
            <person name="Lutzoni F."/>
            <person name="Magnuson J."/>
            <person name="Mondo S."/>
            <person name="Nolan M."/>
            <person name="Ohm R."/>
            <person name="Pangilinan J."/>
            <person name="Park H.-J."/>
            <person name="Ramirez L."/>
            <person name="Alfaro M."/>
            <person name="Sun H."/>
            <person name="Tritt A."/>
            <person name="Yoshinaga Y."/>
            <person name="Zwiers L.-H."/>
            <person name="Turgeon B."/>
            <person name="Goodwin S."/>
            <person name="Spatafora J."/>
            <person name="Crous P."/>
            <person name="Grigoriev I."/>
        </authorList>
    </citation>
    <scope>NUCLEOTIDE SEQUENCE</scope>
    <source>
        <strain evidence="7">CBS 122681</strain>
    </source>
</reference>
<evidence type="ECO:0000256" key="4">
    <source>
        <dbReference type="ARBA" id="ARBA00022989"/>
    </source>
</evidence>
<feature type="transmembrane region" description="Helical" evidence="6">
    <location>
        <begin position="486"/>
        <end position="504"/>
    </location>
</feature>
<keyword evidence="5 6" id="KW-0472">Membrane</keyword>
<keyword evidence="8" id="KW-1185">Reference proteome</keyword>
<organism evidence="7 8">
    <name type="scientific">Lophiostoma macrostomum CBS 122681</name>
    <dbReference type="NCBI Taxonomy" id="1314788"/>
    <lineage>
        <taxon>Eukaryota</taxon>
        <taxon>Fungi</taxon>
        <taxon>Dikarya</taxon>
        <taxon>Ascomycota</taxon>
        <taxon>Pezizomycotina</taxon>
        <taxon>Dothideomycetes</taxon>
        <taxon>Pleosporomycetidae</taxon>
        <taxon>Pleosporales</taxon>
        <taxon>Lophiostomataceae</taxon>
        <taxon>Lophiostoma</taxon>
    </lineage>
</organism>
<feature type="transmembrane region" description="Helical" evidence="6">
    <location>
        <begin position="387"/>
        <end position="407"/>
    </location>
</feature>
<feature type="transmembrane region" description="Helical" evidence="6">
    <location>
        <begin position="337"/>
        <end position="356"/>
    </location>
</feature>
<evidence type="ECO:0000256" key="1">
    <source>
        <dbReference type="ARBA" id="ARBA00004141"/>
    </source>
</evidence>
<dbReference type="OrthoDB" id="10054429at2759"/>
<comment type="subcellular location">
    <subcellularLocation>
        <location evidence="1">Membrane</location>
        <topology evidence="1">Multi-pass membrane protein</topology>
    </subcellularLocation>
</comment>
<evidence type="ECO:0000256" key="2">
    <source>
        <dbReference type="ARBA" id="ARBA00022448"/>
    </source>
</evidence>
<accession>A0A6A6T3S6</accession>
<protein>
    <submittedName>
        <fullName evidence="7">Amino acid permease</fullName>
    </submittedName>
</protein>
<evidence type="ECO:0000256" key="3">
    <source>
        <dbReference type="ARBA" id="ARBA00022692"/>
    </source>
</evidence>
<dbReference type="PANTHER" id="PTHR45649:SF26">
    <property type="entry name" value="OS04G0435100 PROTEIN"/>
    <property type="match status" value="1"/>
</dbReference>
<keyword evidence="3 6" id="KW-0812">Transmembrane</keyword>
<dbReference type="Gene3D" id="1.20.1740.10">
    <property type="entry name" value="Amino acid/polyamine transporter I"/>
    <property type="match status" value="1"/>
</dbReference>
<dbReference type="Pfam" id="PF13520">
    <property type="entry name" value="AA_permease_2"/>
    <property type="match status" value="1"/>
</dbReference>
<feature type="transmembrane region" description="Helical" evidence="6">
    <location>
        <begin position="284"/>
        <end position="306"/>
    </location>
</feature>
<keyword evidence="4 6" id="KW-1133">Transmembrane helix</keyword>
<dbReference type="InterPro" id="IPR002293">
    <property type="entry name" value="AA/rel_permease1"/>
</dbReference>
<dbReference type="GO" id="GO:0016020">
    <property type="term" value="C:membrane"/>
    <property type="evidence" value="ECO:0007669"/>
    <property type="project" value="UniProtKB-SubCell"/>
</dbReference>
<dbReference type="AlphaFoldDB" id="A0A6A6T3S6"/>
<evidence type="ECO:0000313" key="7">
    <source>
        <dbReference type="EMBL" id="KAF2653194.1"/>
    </source>
</evidence>
<feature type="transmembrane region" description="Helical" evidence="6">
    <location>
        <begin position="242"/>
        <end position="263"/>
    </location>
</feature>
<dbReference type="EMBL" id="MU004385">
    <property type="protein sequence ID" value="KAF2653194.1"/>
    <property type="molecule type" value="Genomic_DNA"/>
</dbReference>
<feature type="transmembrane region" description="Helical" evidence="6">
    <location>
        <begin position="170"/>
        <end position="189"/>
    </location>
</feature>
<keyword evidence="2" id="KW-0813">Transport</keyword>
<dbReference type="GO" id="GO:0022857">
    <property type="term" value="F:transmembrane transporter activity"/>
    <property type="evidence" value="ECO:0007669"/>
    <property type="project" value="InterPro"/>
</dbReference>
<evidence type="ECO:0000313" key="8">
    <source>
        <dbReference type="Proteomes" id="UP000799324"/>
    </source>
</evidence>
<feature type="transmembrane region" description="Helical" evidence="6">
    <location>
        <begin position="126"/>
        <end position="150"/>
    </location>
</feature>
<feature type="transmembrane region" description="Helical" evidence="6">
    <location>
        <begin position="201"/>
        <end position="219"/>
    </location>
</feature>
<sequence length="522" mass="57356">MADTIDTKRPPSAVHSVETGQVLKADLEDEHLHAMGYEQHMKRGFNLWSMIAFCLTGLGLLPSLGGTMWYSLGYLGLLPMTWGWLVASVLILSMVFSLAELSSSMPTAGGLYYWTYQCAPPKWKRLACWITAWCMVLSASLGGASFFMTQADMIQALVVMFHPAFEPTDWQTYLIYLACVIACALVMILPSRILGQISNVFVWLGTITFFVILIALPIYCRKNENHTSAKEIFTSSYNQTGWANSGLVFLLTFLVPCWCISGYDSTAHLAEETENAASVVPKAMWISCVSTAILGYVFNVVLAYAATDIDAIFESPLGQPLGAILQLSMGNGGFTKLLWICTVLSNFGVVFVNNTAATRIYFAYARDGALPFSAWLSHVNQVTKTPINASIALSLVFALIGLISLGSSAALQAFFSGSSLAGATAYLMPVLMRCLYERNPEYVSGPFSMGKWSKPVRMIAVVWTVFTLPLLAFPHSAHVTAKTFNWSPVFYATMLLLVVPWYLIRAHKWFEGPGAKDASTRS</sequence>
<name>A0A6A6T3S6_9PLEO</name>
<proteinExistence type="predicted"/>
<evidence type="ECO:0000256" key="5">
    <source>
        <dbReference type="ARBA" id="ARBA00023136"/>
    </source>
</evidence>
<feature type="transmembrane region" description="Helical" evidence="6">
    <location>
        <begin position="82"/>
        <end position="114"/>
    </location>
</feature>
<gene>
    <name evidence="7" type="ORF">K491DRAFT_759825</name>
</gene>
<feature type="transmembrane region" description="Helical" evidence="6">
    <location>
        <begin position="45"/>
        <end position="70"/>
    </location>
</feature>